<sequence>MASAALSFPIAFWTGVEPIATVSVSLACAQYVVTGLEDGLIWVFTICQFENTLTIKASRRADELRHNARITALEAMLVEGATMSASEWILISASEDGEVKKWSLADGRCLQSNPDAFIGVPTYLGVISSLKKSGSGPNFIICAGTSNEACILDSTSLEVVRVWGGHLDWVYCTALPSDDCKISIWVFDTSSLTVIKSKTYDICTKTEDSVVSLVSCRYEASRVALVTRSLIQEPFAGAEFISSEQIVLWTELGRVRVYSLRGPQLASEQIDVDVSTLSTDVRTCLNQSSSVSEFNIRLGYRPTVTILRSNELQYVLCLRNASVGLEYSLARLPCGDNDEQAPHIYESHIQWDFNSAGPILKPSISCSMMLTDVLIALGDNQALLALTLTLESLPSEEIMILRGHVGAITTIFTSDDLMQRSFLMSGGEDCSARIWSIDSGAEIACFNNHSRPIAHFLQVPDDVNSRIRRSVISVAQDCSIAIISIEEMSCIYLFGGYEHALLSIQWRPSEDYIVLWYADATAFIWQMQTGHLDRTVRGDSAREIIMDPRWKNCDIVHTRSNSSKLAFDCITTWLSGTAPARVAEQQDYIAVPNLASQPSNTADVKTPARRGMLIGQWRSSTKSKAKAVDQPVTRSDDIQKCLDAAKRILSLMITEDNAHAISIRNSLGLSQPVRSAAFGMRGAYGNISIQAPAHNCDTTSWCISPTMTASKLITILSLTKIVVSVCNLSVDMDIWPKDYCSAVQDSIGANYCPPSLSYLAKYWQDPQMEIQEAARIILLSTIERMSKAEISSLVKYWSVYLPAAALPDTCSSQYMARSAIILGIIGAENADALPETVRKLVALSLTILLNDDTRLSYRIASIDLLSQGFGSWQPFIRADAVLHTLFTMAMDSQSYNTLVSRRARRAIARIAAINPTLFVTTLTQDILDVKKQADRAGLLKLVSIFSRKNPAVLYKGIPRLTEAIVKSLDPIAPQARESLLPVATSVMMDLVHSFPQLDFHTGSQKLAVGTLEGAIVVYDLHTATRWQILEGHSKSVSAVSFSRDGETIVSCSIKERSVRFWHPSPGFFGMLMGGNSLWAQVKSTSVGGSKQSHSMTSLSSQQSSRKIDFALEDSRAAGSEESMLNHVRFEWTGDKAVKLSVYDHVMSLNI</sequence>
<gene>
    <name evidence="3" type="ORF">BCR41DRAFT_397591</name>
</gene>
<dbReference type="SUPFAM" id="SSF50978">
    <property type="entry name" value="WD40 repeat-like"/>
    <property type="match status" value="2"/>
</dbReference>
<feature type="repeat" description="WD" evidence="1">
    <location>
        <begin position="494"/>
        <end position="535"/>
    </location>
</feature>
<evidence type="ECO:0000256" key="1">
    <source>
        <dbReference type="PROSITE-ProRule" id="PRU00221"/>
    </source>
</evidence>
<dbReference type="GO" id="GO:0005737">
    <property type="term" value="C:cytoplasm"/>
    <property type="evidence" value="ECO:0007669"/>
    <property type="project" value="TreeGrafter"/>
</dbReference>
<evidence type="ECO:0000256" key="2">
    <source>
        <dbReference type="SAM" id="SignalP"/>
    </source>
</evidence>
<dbReference type="PROSITE" id="PS50294">
    <property type="entry name" value="WD_REPEATS_REGION"/>
    <property type="match status" value="1"/>
</dbReference>
<dbReference type="Gene3D" id="2.130.10.10">
    <property type="entry name" value="YVTN repeat-like/Quinoprotein amine dehydrogenase"/>
    <property type="match status" value="3"/>
</dbReference>
<dbReference type="GeneID" id="33570739"/>
<evidence type="ECO:0000313" key="4">
    <source>
        <dbReference type="Proteomes" id="UP000193648"/>
    </source>
</evidence>
<dbReference type="PANTHER" id="PTHR44099:SF4">
    <property type="entry name" value="RABCONNECTIN-3B, ISOFORM A"/>
    <property type="match status" value="1"/>
</dbReference>
<accession>A0A1Y2GNM5</accession>
<feature type="chain" id="PRO_5012395383" description="WD40-repeat-containing domain protein" evidence="2">
    <location>
        <begin position="19"/>
        <end position="1150"/>
    </location>
</feature>
<dbReference type="InterPro" id="IPR016024">
    <property type="entry name" value="ARM-type_fold"/>
</dbReference>
<reference evidence="3 4" key="1">
    <citation type="submission" date="2016-07" db="EMBL/GenBank/DDBJ databases">
        <title>Pervasive Adenine N6-methylation of Active Genes in Fungi.</title>
        <authorList>
            <consortium name="DOE Joint Genome Institute"/>
            <person name="Mondo S.J."/>
            <person name="Dannebaum R.O."/>
            <person name="Kuo R.C."/>
            <person name="Labutti K."/>
            <person name="Haridas S."/>
            <person name="Kuo A."/>
            <person name="Salamov A."/>
            <person name="Ahrendt S.R."/>
            <person name="Lipzen A."/>
            <person name="Sullivan W."/>
            <person name="Andreopoulos W.B."/>
            <person name="Clum A."/>
            <person name="Lindquist E."/>
            <person name="Daum C."/>
            <person name="Ramamoorthy G.K."/>
            <person name="Gryganskyi A."/>
            <person name="Culley D."/>
            <person name="Magnuson J.K."/>
            <person name="James T.Y."/>
            <person name="O'Malley M.A."/>
            <person name="Stajich J.E."/>
            <person name="Spatafora J.W."/>
            <person name="Visel A."/>
            <person name="Grigoriev I.V."/>
        </authorList>
    </citation>
    <scope>NUCLEOTIDE SEQUENCE [LARGE SCALE GENOMIC DNA]</scope>
    <source>
        <strain evidence="3 4">NRRL 3116</strain>
    </source>
</reference>
<dbReference type="Proteomes" id="UP000193648">
    <property type="component" value="Unassembled WGS sequence"/>
</dbReference>
<proteinExistence type="predicted"/>
<dbReference type="Pfam" id="PF00400">
    <property type="entry name" value="WD40"/>
    <property type="match status" value="2"/>
</dbReference>
<keyword evidence="2" id="KW-0732">Signal</keyword>
<dbReference type="EMBL" id="MCFF01000025">
    <property type="protein sequence ID" value="ORZ12584.1"/>
    <property type="molecule type" value="Genomic_DNA"/>
</dbReference>
<dbReference type="PANTHER" id="PTHR44099">
    <property type="entry name" value="RABCONNECTIN-3B, ISOFORM A"/>
    <property type="match status" value="1"/>
</dbReference>
<organism evidence="3 4">
    <name type="scientific">Lobosporangium transversale</name>
    <dbReference type="NCBI Taxonomy" id="64571"/>
    <lineage>
        <taxon>Eukaryota</taxon>
        <taxon>Fungi</taxon>
        <taxon>Fungi incertae sedis</taxon>
        <taxon>Mucoromycota</taxon>
        <taxon>Mortierellomycotina</taxon>
        <taxon>Mortierellomycetes</taxon>
        <taxon>Mortierellales</taxon>
        <taxon>Mortierellaceae</taxon>
        <taxon>Lobosporangium</taxon>
    </lineage>
</organism>
<keyword evidence="4" id="KW-1185">Reference proteome</keyword>
<comment type="caution">
    <text evidence="3">The sequence shown here is derived from an EMBL/GenBank/DDBJ whole genome shotgun (WGS) entry which is preliminary data.</text>
</comment>
<name>A0A1Y2GNM5_9FUNG</name>
<dbReference type="InParanoid" id="A0A1Y2GNM5"/>
<feature type="repeat" description="WD" evidence="1">
    <location>
        <begin position="401"/>
        <end position="445"/>
    </location>
</feature>
<dbReference type="Gene3D" id="1.25.10.10">
    <property type="entry name" value="Leucine-rich Repeat Variant"/>
    <property type="match status" value="1"/>
</dbReference>
<feature type="repeat" description="WD" evidence="1">
    <location>
        <begin position="1029"/>
        <end position="1061"/>
    </location>
</feature>
<dbReference type="InterPro" id="IPR036322">
    <property type="entry name" value="WD40_repeat_dom_sf"/>
</dbReference>
<dbReference type="InterPro" id="IPR001680">
    <property type="entry name" value="WD40_rpt"/>
</dbReference>
<dbReference type="STRING" id="64571.A0A1Y2GNM5"/>
<dbReference type="AlphaFoldDB" id="A0A1Y2GNM5"/>
<protein>
    <recommendedName>
        <fullName evidence="5">WD40-repeat-containing domain protein</fullName>
    </recommendedName>
</protein>
<dbReference type="OrthoDB" id="338622at2759"/>
<dbReference type="InterPro" id="IPR011989">
    <property type="entry name" value="ARM-like"/>
</dbReference>
<dbReference type="InterPro" id="IPR015943">
    <property type="entry name" value="WD40/YVTN_repeat-like_dom_sf"/>
</dbReference>
<dbReference type="SMART" id="SM00320">
    <property type="entry name" value="WD40"/>
    <property type="match status" value="9"/>
</dbReference>
<evidence type="ECO:0008006" key="5">
    <source>
        <dbReference type="Google" id="ProtNLM"/>
    </source>
</evidence>
<evidence type="ECO:0000313" key="3">
    <source>
        <dbReference type="EMBL" id="ORZ12584.1"/>
    </source>
</evidence>
<dbReference type="PROSITE" id="PS50082">
    <property type="entry name" value="WD_REPEATS_2"/>
    <property type="match status" value="3"/>
</dbReference>
<keyword evidence="1" id="KW-0853">WD repeat</keyword>
<dbReference type="RefSeq" id="XP_021880203.1">
    <property type="nucleotide sequence ID" value="XM_022028896.1"/>
</dbReference>
<dbReference type="InterPro" id="IPR049916">
    <property type="entry name" value="WDR72-like"/>
</dbReference>
<feature type="signal peptide" evidence="2">
    <location>
        <begin position="1"/>
        <end position="18"/>
    </location>
</feature>
<dbReference type="SUPFAM" id="SSF48371">
    <property type="entry name" value="ARM repeat"/>
    <property type="match status" value="1"/>
</dbReference>